<protein>
    <submittedName>
        <fullName evidence="9">Unannotated protein</fullName>
    </submittedName>
</protein>
<proteinExistence type="predicted"/>
<evidence type="ECO:0000313" key="9">
    <source>
        <dbReference type="EMBL" id="CAB4763993.1"/>
    </source>
</evidence>
<feature type="transmembrane region" description="Helical" evidence="6">
    <location>
        <begin position="7"/>
        <end position="31"/>
    </location>
</feature>
<accession>A0A6J6UZ83</accession>
<keyword evidence="3" id="KW-0133">Cell shape</keyword>
<dbReference type="UniPathway" id="UPA00219"/>
<keyword evidence="6" id="KW-0472">Membrane</keyword>
<dbReference type="PANTHER" id="PTHR30582:SF33">
    <property type="entry name" value="EXPORTED PROTEIN"/>
    <property type="match status" value="1"/>
</dbReference>
<evidence type="ECO:0000256" key="6">
    <source>
        <dbReference type="SAM" id="Phobius"/>
    </source>
</evidence>
<keyword evidence="6" id="KW-0812">Transmembrane</keyword>
<evidence type="ECO:0000256" key="5">
    <source>
        <dbReference type="ARBA" id="ARBA00023316"/>
    </source>
</evidence>
<keyword evidence="2" id="KW-0808">Transferase</keyword>
<feature type="domain" description="L,D-TPase catalytic" evidence="7">
    <location>
        <begin position="137"/>
        <end position="253"/>
    </location>
</feature>
<dbReference type="GO" id="GO:0018104">
    <property type="term" value="P:peptidoglycan-protein cross-linking"/>
    <property type="evidence" value="ECO:0007669"/>
    <property type="project" value="TreeGrafter"/>
</dbReference>
<dbReference type="EMBL" id="CAEZZQ010000002">
    <property type="protein sequence ID" value="CAB4763993.1"/>
    <property type="molecule type" value="Genomic_DNA"/>
</dbReference>
<evidence type="ECO:0000313" key="10">
    <source>
        <dbReference type="EMBL" id="CAB4887184.1"/>
    </source>
</evidence>
<dbReference type="EMBL" id="CAFBQA010000030">
    <property type="protein sequence ID" value="CAB5037934.1"/>
    <property type="molecule type" value="Genomic_DNA"/>
</dbReference>
<dbReference type="GO" id="GO:0071972">
    <property type="term" value="F:peptidoglycan L,D-transpeptidase activity"/>
    <property type="evidence" value="ECO:0007669"/>
    <property type="project" value="TreeGrafter"/>
</dbReference>
<dbReference type="Gene3D" id="2.40.440.10">
    <property type="entry name" value="L,D-transpeptidase catalytic domain-like"/>
    <property type="match status" value="1"/>
</dbReference>
<keyword evidence="5" id="KW-0961">Cell wall biogenesis/degradation</keyword>
<dbReference type="EMBL" id="CAEZXW010000001">
    <property type="protein sequence ID" value="CAB4690729.1"/>
    <property type="molecule type" value="Genomic_DNA"/>
</dbReference>
<dbReference type="GO" id="GO:0005576">
    <property type="term" value="C:extracellular region"/>
    <property type="evidence" value="ECO:0007669"/>
    <property type="project" value="TreeGrafter"/>
</dbReference>
<evidence type="ECO:0000259" key="7">
    <source>
        <dbReference type="PROSITE" id="PS52029"/>
    </source>
</evidence>
<dbReference type="GO" id="GO:0071555">
    <property type="term" value="P:cell wall organization"/>
    <property type="evidence" value="ECO:0007669"/>
    <property type="project" value="UniProtKB-KW"/>
</dbReference>
<dbReference type="EMBL" id="CAFBQF010000002">
    <property type="protein sequence ID" value="CAB5044287.1"/>
    <property type="molecule type" value="Genomic_DNA"/>
</dbReference>
<organism evidence="9">
    <name type="scientific">freshwater metagenome</name>
    <dbReference type="NCBI Taxonomy" id="449393"/>
    <lineage>
        <taxon>unclassified sequences</taxon>
        <taxon>metagenomes</taxon>
        <taxon>ecological metagenomes</taxon>
    </lineage>
</organism>
<evidence type="ECO:0000256" key="2">
    <source>
        <dbReference type="ARBA" id="ARBA00022679"/>
    </source>
</evidence>
<evidence type="ECO:0000256" key="3">
    <source>
        <dbReference type="ARBA" id="ARBA00022960"/>
    </source>
</evidence>
<dbReference type="PROSITE" id="PS52029">
    <property type="entry name" value="LD_TPASE"/>
    <property type="match status" value="1"/>
</dbReference>
<keyword evidence="4" id="KW-0573">Peptidoglycan synthesis</keyword>
<sequence>MSPLRRLFIGFSVILGAAFAIVIVGVSVVFFSTRSNSVTPPRVVASPSPTPAMTLAPKIELPLTNPIPSKMYVEDALDALGLPVGKVDGVYDEKTQRALCAWRELTYGESTRIMPSELEASQIVATKVLTPATNQFVGLNVNITCQTATWVTPGNVVLGVFPVSSGIPGYLSTSVGVWKVEWEVARWYESTLYPEAMMYRPKFFHRGMAIHGSATDALVFSYPASHGCVRMLHADIDRLWNAGFGIGDMVNVYGEWVKST</sequence>
<evidence type="ECO:0000313" key="11">
    <source>
        <dbReference type="EMBL" id="CAB5037934.1"/>
    </source>
</evidence>
<dbReference type="InterPro" id="IPR038063">
    <property type="entry name" value="Transpep_catalytic_dom"/>
</dbReference>
<name>A0A6J6UZ83_9ZZZZ</name>
<evidence type="ECO:0000313" key="12">
    <source>
        <dbReference type="EMBL" id="CAB5044287.1"/>
    </source>
</evidence>
<dbReference type="SUPFAM" id="SSF141523">
    <property type="entry name" value="L,D-transpeptidase catalytic domain-like"/>
    <property type="match status" value="1"/>
</dbReference>
<comment type="pathway">
    <text evidence="1">Cell wall biogenesis; peptidoglycan biosynthesis.</text>
</comment>
<dbReference type="PANTHER" id="PTHR30582">
    <property type="entry name" value="L,D-TRANSPEPTIDASE"/>
    <property type="match status" value="1"/>
</dbReference>
<dbReference type="AlphaFoldDB" id="A0A6J6UZ83"/>
<dbReference type="EMBL" id="CAFBMD010000001">
    <property type="protein sequence ID" value="CAB4887184.1"/>
    <property type="molecule type" value="Genomic_DNA"/>
</dbReference>
<dbReference type="GO" id="GO:0016740">
    <property type="term" value="F:transferase activity"/>
    <property type="evidence" value="ECO:0007669"/>
    <property type="project" value="UniProtKB-KW"/>
</dbReference>
<dbReference type="InterPro" id="IPR050979">
    <property type="entry name" value="LD-transpeptidase"/>
</dbReference>
<dbReference type="GO" id="GO:0008360">
    <property type="term" value="P:regulation of cell shape"/>
    <property type="evidence" value="ECO:0007669"/>
    <property type="project" value="UniProtKB-KW"/>
</dbReference>
<dbReference type="CDD" id="cd16913">
    <property type="entry name" value="YkuD_like"/>
    <property type="match status" value="1"/>
</dbReference>
<evidence type="ECO:0000256" key="1">
    <source>
        <dbReference type="ARBA" id="ARBA00004752"/>
    </source>
</evidence>
<reference evidence="9" key="1">
    <citation type="submission" date="2020-05" db="EMBL/GenBank/DDBJ databases">
        <authorList>
            <person name="Chiriac C."/>
            <person name="Salcher M."/>
            <person name="Ghai R."/>
            <person name="Kavagutti S V."/>
        </authorList>
    </citation>
    <scope>NUCLEOTIDE SEQUENCE</scope>
</reference>
<dbReference type="Pfam" id="PF03734">
    <property type="entry name" value="YkuD"/>
    <property type="match status" value="1"/>
</dbReference>
<evidence type="ECO:0000256" key="4">
    <source>
        <dbReference type="ARBA" id="ARBA00022984"/>
    </source>
</evidence>
<keyword evidence="6" id="KW-1133">Transmembrane helix</keyword>
<dbReference type="InterPro" id="IPR005490">
    <property type="entry name" value="LD_TPept_cat_dom"/>
</dbReference>
<gene>
    <name evidence="8" type="ORF">UFOPK2593_00030</name>
    <name evidence="9" type="ORF">UFOPK2894_00073</name>
    <name evidence="10" type="ORF">UFOPK3492_00008</name>
    <name evidence="11" type="ORF">UFOPK4234_00708</name>
    <name evidence="12" type="ORF">UFOPK4295_00098</name>
</gene>
<evidence type="ECO:0000313" key="8">
    <source>
        <dbReference type="EMBL" id="CAB4690729.1"/>
    </source>
</evidence>